<evidence type="ECO:0000256" key="1">
    <source>
        <dbReference type="ARBA" id="ARBA00001974"/>
    </source>
</evidence>
<dbReference type="Proteomes" id="UP000663868">
    <property type="component" value="Unassembled WGS sequence"/>
</dbReference>
<evidence type="ECO:0000256" key="8">
    <source>
        <dbReference type="ARBA" id="ARBA00023002"/>
    </source>
</evidence>
<keyword evidence="4 10" id="KW-0863">Zinc-finger</keyword>
<dbReference type="EMBL" id="CAJNOG010000024">
    <property type="protein sequence ID" value="CAF0784487.1"/>
    <property type="molecule type" value="Genomic_DNA"/>
</dbReference>
<keyword evidence="2" id="KW-0285">Flavoprotein</keyword>
<dbReference type="Gene3D" id="2.170.270.10">
    <property type="entry name" value="SET domain"/>
    <property type="match status" value="1"/>
</dbReference>
<dbReference type="InterPro" id="IPR002893">
    <property type="entry name" value="Znf_MYND"/>
</dbReference>
<dbReference type="PRINTS" id="PR00420">
    <property type="entry name" value="RNGMNOXGNASE"/>
</dbReference>
<feature type="domain" description="MYND-type" evidence="12">
    <location>
        <begin position="365"/>
        <end position="406"/>
    </location>
</feature>
<dbReference type="EMBL" id="CAJNOE010000027">
    <property type="protein sequence ID" value="CAF0762447.1"/>
    <property type="molecule type" value="Genomic_DNA"/>
</dbReference>
<evidence type="ECO:0000259" key="12">
    <source>
        <dbReference type="PROSITE" id="PS50865"/>
    </source>
</evidence>
<feature type="domain" description="SET" evidence="11">
    <location>
        <begin position="317"/>
        <end position="632"/>
    </location>
</feature>
<comment type="caution">
    <text evidence="14">The sequence shown here is derived from an EMBL/GenBank/DDBJ whole genome shotgun (WGS) entry which is preliminary data.</text>
</comment>
<keyword evidence="7" id="KW-0521">NADP</keyword>
<dbReference type="GO" id="GO:0008270">
    <property type="term" value="F:zinc ion binding"/>
    <property type="evidence" value="ECO:0007669"/>
    <property type="project" value="UniProtKB-KW"/>
</dbReference>
<keyword evidence="8" id="KW-0560">Oxidoreductase</keyword>
<dbReference type="InterPro" id="IPR036188">
    <property type="entry name" value="FAD/NAD-bd_sf"/>
</dbReference>
<dbReference type="Pfam" id="PF00856">
    <property type="entry name" value="SET"/>
    <property type="match status" value="1"/>
</dbReference>
<dbReference type="Proteomes" id="UP000663860">
    <property type="component" value="Unassembled WGS sequence"/>
</dbReference>
<evidence type="ECO:0000313" key="16">
    <source>
        <dbReference type="EMBL" id="CAF3814572.1"/>
    </source>
</evidence>
<evidence type="ECO:0000256" key="4">
    <source>
        <dbReference type="ARBA" id="ARBA00022771"/>
    </source>
</evidence>
<dbReference type="PROSITE" id="PS50865">
    <property type="entry name" value="ZF_MYND_2"/>
    <property type="match status" value="1"/>
</dbReference>
<dbReference type="InterPro" id="IPR001214">
    <property type="entry name" value="SET_dom"/>
</dbReference>
<dbReference type="EMBL" id="CAJOBB010000204">
    <property type="protein sequence ID" value="CAF3608821.1"/>
    <property type="molecule type" value="Genomic_DNA"/>
</dbReference>
<evidence type="ECO:0000256" key="10">
    <source>
        <dbReference type="PROSITE-ProRule" id="PRU00134"/>
    </source>
</evidence>
<dbReference type="PROSITE" id="PS50280">
    <property type="entry name" value="SET"/>
    <property type="match status" value="1"/>
</dbReference>
<dbReference type="InterPro" id="IPR002938">
    <property type="entry name" value="FAD-bd"/>
</dbReference>
<protein>
    <submittedName>
        <fullName evidence="14">Uncharacterized protein</fullName>
    </submittedName>
</protein>
<dbReference type="PANTHER" id="PTHR46028">
    <property type="entry name" value="KYNURENINE 3-MONOOXYGENASE"/>
    <property type="match status" value="1"/>
</dbReference>
<dbReference type="PANTHER" id="PTHR46028:SF2">
    <property type="entry name" value="KYNURENINE 3-MONOOXYGENASE"/>
    <property type="match status" value="1"/>
</dbReference>
<keyword evidence="3" id="KW-0479">Metal-binding</keyword>
<dbReference type="SUPFAM" id="SSF51905">
    <property type="entry name" value="FAD/NAD(P)-binding domain"/>
    <property type="match status" value="1"/>
</dbReference>
<dbReference type="GO" id="GO:0004502">
    <property type="term" value="F:kynurenine 3-monooxygenase activity"/>
    <property type="evidence" value="ECO:0007669"/>
    <property type="project" value="TreeGrafter"/>
</dbReference>
<dbReference type="EMBL" id="CAJOAZ010001436">
    <property type="protein sequence ID" value="CAF3814572.1"/>
    <property type="molecule type" value="Genomic_DNA"/>
</dbReference>
<dbReference type="Pfam" id="PF01753">
    <property type="entry name" value="zf-MYND"/>
    <property type="match status" value="1"/>
</dbReference>
<comment type="cofactor">
    <cofactor evidence="1">
        <name>FAD</name>
        <dbReference type="ChEBI" id="CHEBI:57692"/>
    </cofactor>
</comment>
<dbReference type="AlphaFoldDB" id="A0A813RR97"/>
<dbReference type="GO" id="GO:0005741">
    <property type="term" value="C:mitochondrial outer membrane"/>
    <property type="evidence" value="ECO:0007669"/>
    <property type="project" value="TreeGrafter"/>
</dbReference>
<name>A0A813RR97_9BILA</name>
<dbReference type="SUPFAM" id="SSF82199">
    <property type="entry name" value="SET domain"/>
    <property type="match status" value="1"/>
</dbReference>
<dbReference type="GO" id="GO:0070189">
    <property type="term" value="P:kynurenine metabolic process"/>
    <property type="evidence" value="ECO:0007669"/>
    <property type="project" value="TreeGrafter"/>
</dbReference>
<dbReference type="Pfam" id="PF01494">
    <property type="entry name" value="FAD_binding_3"/>
    <property type="match status" value="1"/>
</dbReference>
<evidence type="ECO:0000313" key="13">
    <source>
        <dbReference type="EMBL" id="CAF0762447.1"/>
    </source>
</evidence>
<keyword evidence="9" id="KW-0503">Monooxygenase</keyword>
<keyword evidence="5" id="KW-0274">FAD</keyword>
<evidence type="ECO:0000259" key="11">
    <source>
        <dbReference type="PROSITE" id="PS50280"/>
    </source>
</evidence>
<dbReference type="InterPro" id="IPR046341">
    <property type="entry name" value="SET_dom_sf"/>
</dbReference>
<dbReference type="SUPFAM" id="SSF144232">
    <property type="entry name" value="HIT/MYND zinc finger-like"/>
    <property type="match status" value="1"/>
</dbReference>
<gene>
    <name evidence="13" type="ORF">IZO911_LOCUS4799</name>
    <name evidence="14" type="ORF">JYZ213_LOCUS4370</name>
    <name evidence="15" type="ORF">KXQ929_LOCUS5528</name>
    <name evidence="16" type="ORF">OXD698_LOCUS19046</name>
</gene>
<evidence type="ECO:0000313" key="14">
    <source>
        <dbReference type="EMBL" id="CAF0784487.1"/>
    </source>
</evidence>
<evidence type="ECO:0000313" key="17">
    <source>
        <dbReference type="Proteomes" id="UP000663845"/>
    </source>
</evidence>
<dbReference type="GO" id="GO:0071949">
    <property type="term" value="F:FAD binding"/>
    <property type="evidence" value="ECO:0007669"/>
    <property type="project" value="InterPro"/>
</dbReference>
<dbReference type="Gene3D" id="3.50.50.60">
    <property type="entry name" value="FAD/NAD(P)-binding domain"/>
    <property type="match status" value="1"/>
</dbReference>
<evidence type="ECO:0000256" key="7">
    <source>
        <dbReference type="ARBA" id="ARBA00022857"/>
    </source>
</evidence>
<evidence type="ECO:0000256" key="3">
    <source>
        <dbReference type="ARBA" id="ARBA00022723"/>
    </source>
</evidence>
<evidence type="ECO:0000256" key="2">
    <source>
        <dbReference type="ARBA" id="ARBA00022630"/>
    </source>
</evidence>
<dbReference type="Proteomes" id="UP000663845">
    <property type="component" value="Unassembled WGS sequence"/>
</dbReference>
<organism evidence="14 17">
    <name type="scientific">Adineta steineri</name>
    <dbReference type="NCBI Taxonomy" id="433720"/>
    <lineage>
        <taxon>Eukaryota</taxon>
        <taxon>Metazoa</taxon>
        <taxon>Spiralia</taxon>
        <taxon>Gnathifera</taxon>
        <taxon>Rotifera</taxon>
        <taxon>Eurotatoria</taxon>
        <taxon>Bdelloidea</taxon>
        <taxon>Adinetida</taxon>
        <taxon>Adinetidae</taxon>
        <taxon>Adineta</taxon>
    </lineage>
</organism>
<evidence type="ECO:0000256" key="9">
    <source>
        <dbReference type="ARBA" id="ARBA00023033"/>
    </source>
</evidence>
<accession>A0A813RR97</accession>
<proteinExistence type="predicted"/>
<dbReference type="CDD" id="cd20071">
    <property type="entry name" value="SET_SMYD"/>
    <property type="match status" value="1"/>
</dbReference>
<reference evidence="14" key="1">
    <citation type="submission" date="2021-02" db="EMBL/GenBank/DDBJ databases">
        <authorList>
            <person name="Nowell W R."/>
        </authorList>
    </citation>
    <scope>NUCLEOTIDE SEQUENCE</scope>
</reference>
<evidence type="ECO:0000313" key="15">
    <source>
        <dbReference type="EMBL" id="CAF3608821.1"/>
    </source>
</evidence>
<dbReference type="Proteomes" id="UP000663844">
    <property type="component" value="Unassembled WGS sequence"/>
</dbReference>
<evidence type="ECO:0000256" key="5">
    <source>
        <dbReference type="ARBA" id="ARBA00022827"/>
    </source>
</evidence>
<keyword evidence="6" id="KW-0862">Zinc</keyword>
<sequence length="723" mass="84558">MALSRRGHDSLAYINCAEMIANTDVPLYARMMHDENGHTCAFPYGPYEKDPNHMILSVERDALSKCLLNEASKSSNITIHFEHKFISWNRDTKEALFYTSSGTQVKFNVDFIIGFDGSYSSVRAAMMKTEKINLTQEYLDLYYMEINIPAKDGQFAMPENYLHIWPRHKFVIIASPNQDKSFNATLILPISMFDSLSTSEEILQFFQQYFPDVLSFIGSDEIIKTFRSSTPRPLITIKCSTYVSSAGDMLLMGDAAHSMAPFYAQGMNAAFEDCLVLFETLKQTNFDFQKAFIAYNRIRLPDAHAIADLSMYNYRELSHLVTQSSFVWRKGRCMITNDDVSQGDILFVWKPYVIVPYVTYKDRICANCMLISPKEKIKCRQNCVYVYYCSMKCEEEHWEKYHQYECLFLQKIFALENLGFNDEVINYTRLVMRILTQRFQDIVKKSNEMSIDDIWISLSHFDEFTQEKKNEFKIIAKLLTEYILTKLIPNRIKDNDELINFIQLFLPTSTNVEEVQINNFDQWFIEIPRSYSFLNVPNNIIKCLLQKVFILVCIEEINALFHITFKLEGYTYPPQTYAMGMYPSAAFVNHSCSPNLARFPVQEDRENLHVGDVVYFATRSLNKGDEVCYSYLERDYELYQTEDIHPDEIMKSQEKRKQRLKEEFFFNCDCVRCFNESNGKIDLSYMNLIKELKCKKFECKGWFIPSSEKQMICEACRTSRLVI</sequence>
<evidence type="ECO:0000256" key="6">
    <source>
        <dbReference type="ARBA" id="ARBA00022833"/>
    </source>
</evidence>